<evidence type="ECO:0000256" key="7">
    <source>
        <dbReference type="ARBA" id="ARBA00022526"/>
    </source>
</evidence>
<evidence type="ECO:0000259" key="16">
    <source>
        <dbReference type="Pfam" id="PF00408"/>
    </source>
</evidence>
<dbReference type="PANTHER" id="PTHR45745:SF1">
    <property type="entry name" value="PHOSPHOGLUCOMUTASE 2B-RELATED"/>
    <property type="match status" value="1"/>
</dbReference>
<comment type="catalytic activity">
    <reaction evidence="1">
        <text>alpha-D-glucose 1-phosphate = alpha-D-glucose 6-phosphate</text>
        <dbReference type="Rhea" id="RHEA:23536"/>
        <dbReference type="ChEBI" id="CHEBI:58225"/>
        <dbReference type="ChEBI" id="CHEBI:58601"/>
        <dbReference type="EC" id="5.4.2.2"/>
    </reaction>
</comment>
<evidence type="ECO:0000256" key="5">
    <source>
        <dbReference type="ARBA" id="ARBA00010231"/>
    </source>
</evidence>
<keyword evidence="10 15" id="KW-0460">Magnesium</keyword>
<dbReference type="EC" id="5.4.2.2" evidence="6"/>
<evidence type="ECO:0000256" key="12">
    <source>
        <dbReference type="ARBA" id="ARBA00039995"/>
    </source>
</evidence>
<evidence type="ECO:0000256" key="10">
    <source>
        <dbReference type="ARBA" id="ARBA00022842"/>
    </source>
</evidence>
<evidence type="ECO:0000256" key="1">
    <source>
        <dbReference type="ARBA" id="ARBA00000443"/>
    </source>
</evidence>
<gene>
    <name evidence="20" type="ORF">GQ671_00725</name>
</gene>
<evidence type="ECO:0000256" key="6">
    <source>
        <dbReference type="ARBA" id="ARBA00012728"/>
    </source>
</evidence>
<keyword evidence="8" id="KW-0597">Phosphoprotein</keyword>
<dbReference type="OrthoDB" id="9806956at2"/>
<evidence type="ECO:0000256" key="4">
    <source>
        <dbReference type="ARBA" id="ARBA00005189"/>
    </source>
</evidence>
<keyword evidence="21" id="KW-1185">Reference proteome</keyword>
<evidence type="ECO:0000259" key="17">
    <source>
        <dbReference type="Pfam" id="PF02878"/>
    </source>
</evidence>
<evidence type="ECO:0000313" key="20">
    <source>
        <dbReference type="EMBL" id="MXQ49821.1"/>
    </source>
</evidence>
<dbReference type="GO" id="GO:0006166">
    <property type="term" value="P:purine ribonucleoside salvage"/>
    <property type="evidence" value="ECO:0007669"/>
    <property type="project" value="TreeGrafter"/>
</dbReference>
<evidence type="ECO:0000256" key="3">
    <source>
        <dbReference type="ARBA" id="ARBA00005164"/>
    </source>
</evidence>
<keyword evidence="7" id="KW-0313">Glucose metabolism</keyword>
<dbReference type="SUPFAM" id="SSF53738">
    <property type="entry name" value="Phosphoglucomutase, first 3 domains"/>
    <property type="match status" value="3"/>
</dbReference>
<keyword evidence="9 15" id="KW-0479">Metal-binding</keyword>
<evidence type="ECO:0000256" key="15">
    <source>
        <dbReference type="RuleBase" id="RU004326"/>
    </source>
</evidence>
<evidence type="ECO:0000256" key="11">
    <source>
        <dbReference type="ARBA" id="ARBA00023235"/>
    </source>
</evidence>
<comment type="cofactor">
    <cofactor evidence="2">
        <name>Mg(2+)</name>
        <dbReference type="ChEBI" id="CHEBI:18420"/>
    </cofactor>
</comment>
<feature type="domain" description="Alpha-D-phosphohexomutase alpha/beta/alpha" evidence="17">
    <location>
        <begin position="36"/>
        <end position="171"/>
    </location>
</feature>
<accession>A0A6N8U153</accession>
<comment type="caution">
    <text evidence="20">The sequence shown here is derived from an EMBL/GenBank/DDBJ whole genome shotgun (WGS) entry which is preliminary data.</text>
</comment>
<evidence type="ECO:0000256" key="8">
    <source>
        <dbReference type="ARBA" id="ARBA00022553"/>
    </source>
</evidence>
<evidence type="ECO:0000256" key="13">
    <source>
        <dbReference type="ARBA" id="ARBA00041398"/>
    </source>
</evidence>
<dbReference type="InterPro" id="IPR005846">
    <property type="entry name" value="A-D-PHexomutase_a/b/a-III"/>
</dbReference>
<evidence type="ECO:0000256" key="14">
    <source>
        <dbReference type="ARBA" id="ARBA00041467"/>
    </source>
</evidence>
<dbReference type="EMBL" id="WUUK01000001">
    <property type="protein sequence ID" value="MXQ49821.1"/>
    <property type="molecule type" value="Genomic_DNA"/>
</dbReference>
<organism evidence="20 21">
    <name type="scientific">Salinicoccus hispanicus</name>
    <dbReference type="NCBI Taxonomy" id="157225"/>
    <lineage>
        <taxon>Bacteria</taxon>
        <taxon>Bacillati</taxon>
        <taxon>Bacillota</taxon>
        <taxon>Bacilli</taxon>
        <taxon>Bacillales</taxon>
        <taxon>Staphylococcaceae</taxon>
        <taxon>Salinicoccus</taxon>
    </lineage>
</organism>
<evidence type="ECO:0000256" key="2">
    <source>
        <dbReference type="ARBA" id="ARBA00001946"/>
    </source>
</evidence>
<evidence type="ECO:0000313" key="21">
    <source>
        <dbReference type="Proteomes" id="UP000436284"/>
    </source>
</evidence>
<dbReference type="InterPro" id="IPR005844">
    <property type="entry name" value="A-D-PHexomutase_a/b/a-I"/>
</dbReference>
<dbReference type="SUPFAM" id="SSF55957">
    <property type="entry name" value="Phosphoglucomutase, C-terminal domain"/>
    <property type="match status" value="1"/>
</dbReference>
<dbReference type="Gene3D" id="3.40.120.10">
    <property type="entry name" value="Alpha-D-Glucose-1,6-Bisphosphate, subunit A, domain 3"/>
    <property type="match status" value="3"/>
</dbReference>
<dbReference type="InterPro" id="IPR005843">
    <property type="entry name" value="A-D-PHexomutase_C"/>
</dbReference>
<comment type="similarity">
    <text evidence="5 15">Belongs to the phosphohexose mutase family.</text>
</comment>
<dbReference type="Pfam" id="PF02878">
    <property type="entry name" value="PGM_PMM_I"/>
    <property type="match status" value="1"/>
</dbReference>
<protein>
    <recommendedName>
        <fullName evidence="12">Phosphoglucomutase</fullName>
        <ecNumber evidence="6">5.4.2.2</ecNumber>
    </recommendedName>
    <alternativeName>
        <fullName evidence="14">Alpha-phosphoglucomutase</fullName>
    </alternativeName>
    <alternativeName>
        <fullName evidence="13">Glucose phosphomutase</fullName>
    </alternativeName>
</protein>
<dbReference type="Pfam" id="PF02880">
    <property type="entry name" value="PGM_PMM_III"/>
    <property type="match status" value="1"/>
</dbReference>
<evidence type="ECO:0000256" key="9">
    <source>
        <dbReference type="ARBA" id="ARBA00022723"/>
    </source>
</evidence>
<dbReference type="CDD" id="cd05799">
    <property type="entry name" value="PGM2"/>
    <property type="match status" value="1"/>
</dbReference>
<keyword evidence="11" id="KW-0413">Isomerase</keyword>
<feature type="domain" description="Alpha-D-phosphohexomutase alpha/beta/alpha" evidence="18">
    <location>
        <begin position="200"/>
        <end position="298"/>
    </location>
</feature>
<dbReference type="RefSeq" id="WP_160651187.1">
    <property type="nucleotide sequence ID" value="NZ_JBHRWU010000001.1"/>
</dbReference>
<dbReference type="InterPro" id="IPR016055">
    <property type="entry name" value="A-D-PHexomutase_a/b/a-I/II/III"/>
</dbReference>
<reference evidence="20 21" key="1">
    <citation type="submission" date="2019-12" db="EMBL/GenBank/DDBJ databases">
        <title>Salinicoccus cyprini sp. nov., isolated from gastro-intestinal tract of mirror carp, Cyprinus carpio var. specularis, collected from Gobind Sagar Reservoir, Himachal Pradesh, India.</title>
        <authorList>
            <person name="Talwar C."/>
            <person name="Singh A.K."/>
            <person name="Lal R."/>
            <person name="Negi R.K."/>
        </authorList>
    </citation>
    <scope>NUCLEOTIDE SEQUENCE [LARGE SCALE GENOMIC DNA]</scope>
    <source>
        <strain evidence="20 21">J-82</strain>
    </source>
</reference>
<evidence type="ECO:0000259" key="19">
    <source>
        <dbReference type="Pfam" id="PF02880"/>
    </source>
</evidence>
<dbReference type="GO" id="GO:0008973">
    <property type="term" value="F:phosphopentomutase activity"/>
    <property type="evidence" value="ECO:0007669"/>
    <property type="project" value="TreeGrafter"/>
</dbReference>
<proteinExistence type="inferred from homology"/>
<keyword evidence="7" id="KW-0119">Carbohydrate metabolism</keyword>
<dbReference type="InterPro" id="IPR005845">
    <property type="entry name" value="A-D-PHexomutase_a/b/a-II"/>
</dbReference>
<feature type="domain" description="Alpha-D-phosphohexomutase C-terminal" evidence="16">
    <location>
        <begin position="485"/>
        <end position="535"/>
    </location>
</feature>
<comment type="pathway">
    <text evidence="4">Lipid metabolism.</text>
</comment>
<dbReference type="InterPro" id="IPR016066">
    <property type="entry name" value="A-D-PHexomutase_CS"/>
</dbReference>
<dbReference type="AlphaFoldDB" id="A0A6N8U153"/>
<sequence>MDRKQWEDNIEGSFISAEAYGALSDEEKDDAYSDMLSFGTAGIRGKLGLGPNRLNRYNVEKVALGLAHALEGKAKPLVVIGYDTRHFSREFAETMTSVLVHNDVAVRLSEQYISTPELSFHVREHGAEFGVMITASHNPPEYNGIKVYGSDGAQLIDDPAAELSRKINAIEDIFNIDSTAFDEALESGRAKYIDAEMEERYRKKITSFIPEIPESDLEVVFSSLHGTSVPIVPEMLDTLGFGNYTLVQDQCRPDGDFPTVKSPNPESVEAFEEARKLGTETEADVLIATDPDADRIGLQVLHEGNYVHLNGNQLGILLLDHRLKMHEGSTPVIIKSIVTSDLGRKIAEDNGGKMIEVLTGFKYIGEQIRLLEDDESQQFILGYEESYGYLLEPFVRDKDAIQIVPYIISMASELKNDGKTLVDALESIYEKYGRRMEVLFSHTFEGSSGKKKIDEIMTQFRNDSPDEMEGRKVVMTEDFESQERTYSDGTSEAIDLPKANVIKIHFEDGWIALRPSGTEPKIKLYVSLDSDDIEAESKSINEMIFED</sequence>
<dbReference type="GO" id="GO:0000287">
    <property type="term" value="F:magnesium ion binding"/>
    <property type="evidence" value="ECO:0007669"/>
    <property type="project" value="InterPro"/>
</dbReference>
<dbReference type="Pfam" id="PF02879">
    <property type="entry name" value="PGM_PMM_II"/>
    <property type="match status" value="1"/>
</dbReference>
<name>A0A6N8U153_9STAP</name>
<dbReference type="Proteomes" id="UP000436284">
    <property type="component" value="Unassembled WGS sequence"/>
</dbReference>
<dbReference type="Pfam" id="PF00408">
    <property type="entry name" value="PGM_PMM_IV"/>
    <property type="match status" value="1"/>
</dbReference>
<dbReference type="Gene3D" id="3.30.310.50">
    <property type="entry name" value="Alpha-D-phosphohexomutase, C-terminal domain"/>
    <property type="match status" value="1"/>
</dbReference>
<dbReference type="PRINTS" id="PR00509">
    <property type="entry name" value="PGMPMM"/>
</dbReference>
<evidence type="ECO:0000259" key="18">
    <source>
        <dbReference type="Pfam" id="PF02879"/>
    </source>
</evidence>
<dbReference type="InterPro" id="IPR036900">
    <property type="entry name" value="A-D-PHexomutase_C_sf"/>
</dbReference>
<dbReference type="PROSITE" id="PS00710">
    <property type="entry name" value="PGM_PMM"/>
    <property type="match status" value="1"/>
</dbReference>
<dbReference type="PANTHER" id="PTHR45745">
    <property type="entry name" value="PHOSPHOMANNOMUTASE 45A"/>
    <property type="match status" value="1"/>
</dbReference>
<comment type="pathway">
    <text evidence="3">Glycolipid metabolism; diglucosyl-diacylglycerol biosynthesis.</text>
</comment>
<dbReference type="GO" id="GO:0004614">
    <property type="term" value="F:phosphoglucomutase activity"/>
    <property type="evidence" value="ECO:0007669"/>
    <property type="project" value="UniProtKB-EC"/>
</dbReference>
<dbReference type="InterPro" id="IPR005841">
    <property type="entry name" value="Alpha-D-phosphohexomutase_SF"/>
</dbReference>
<dbReference type="GO" id="GO:0006006">
    <property type="term" value="P:glucose metabolic process"/>
    <property type="evidence" value="ECO:0007669"/>
    <property type="project" value="UniProtKB-KW"/>
</dbReference>
<feature type="domain" description="Alpha-D-phosphohexomutase alpha/beta/alpha" evidence="19">
    <location>
        <begin position="310"/>
        <end position="432"/>
    </location>
</feature>